<dbReference type="AlphaFoldDB" id="A0A0A0EHZ7"/>
<feature type="coiled-coil region" evidence="8">
    <location>
        <begin position="55"/>
        <end position="89"/>
    </location>
</feature>
<evidence type="ECO:0000313" key="11">
    <source>
        <dbReference type="Proteomes" id="UP000030004"/>
    </source>
</evidence>
<dbReference type="GO" id="GO:0005509">
    <property type="term" value="F:calcium ion binding"/>
    <property type="evidence" value="ECO:0007669"/>
    <property type="project" value="InterPro"/>
</dbReference>
<dbReference type="RefSeq" id="WP_043745077.1">
    <property type="nucleotide sequence ID" value="NZ_AQQX01000001.1"/>
</dbReference>
<dbReference type="InterPro" id="IPR011049">
    <property type="entry name" value="Serralysin-like_metalloprot_C"/>
</dbReference>
<dbReference type="InterPro" id="IPR050557">
    <property type="entry name" value="RTX_toxin/Mannuronan_C5-epim"/>
</dbReference>
<evidence type="ECO:0000256" key="3">
    <source>
        <dbReference type="ARBA" id="ARBA00022525"/>
    </source>
</evidence>
<keyword evidence="5" id="KW-0677">Repeat</keyword>
<accession>A0A0A0EHZ7</accession>
<dbReference type="PRINTS" id="PR01488">
    <property type="entry name" value="RTXTOXINA"/>
</dbReference>
<keyword evidence="11" id="KW-1185">Reference proteome</keyword>
<dbReference type="GO" id="GO:0090729">
    <property type="term" value="F:toxin activity"/>
    <property type="evidence" value="ECO:0007669"/>
    <property type="project" value="UniProtKB-KW"/>
</dbReference>
<dbReference type="PANTHER" id="PTHR38340:SF1">
    <property type="entry name" value="S-LAYER PROTEIN"/>
    <property type="match status" value="1"/>
</dbReference>
<dbReference type="PRINTS" id="PR00313">
    <property type="entry name" value="CABNDNGRPT"/>
</dbReference>
<keyword evidence="7" id="KW-0472">Membrane</keyword>
<name>A0A0A0EHZ7_9RHOB</name>
<keyword evidence="3" id="KW-0964">Secreted</keyword>
<evidence type="ECO:0000256" key="2">
    <source>
        <dbReference type="ARBA" id="ARBA00004613"/>
    </source>
</evidence>
<proteinExistence type="predicted"/>
<keyword evidence="6" id="KW-0843">Virulence</keyword>
<evidence type="ECO:0000256" key="9">
    <source>
        <dbReference type="SAM" id="MobiDB-lite"/>
    </source>
</evidence>
<evidence type="ECO:0000256" key="5">
    <source>
        <dbReference type="ARBA" id="ARBA00022737"/>
    </source>
</evidence>
<keyword evidence="8" id="KW-0175">Coiled coil</keyword>
<dbReference type="PANTHER" id="PTHR38340">
    <property type="entry name" value="S-LAYER PROTEIN"/>
    <property type="match status" value="1"/>
</dbReference>
<comment type="caution">
    <text evidence="10">The sequence shown here is derived from an EMBL/GenBank/DDBJ whole genome shotgun (WGS) entry which is preliminary data.</text>
</comment>
<evidence type="ECO:0008006" key="12">
    <source>
        <dbReference type="Google" id="ProtNLM"/>
    </source>
</evidence>
<dbReference type="InterPro" id="IPR018511">
    <property type="entry name" value="Hemolysin-typ_Ca-bd_CS"/>
</dbReference>
<organism evidence="10 11">
    <name type="scientific">Pseudooceanicola atlanticus</name>
    <dbReference type="NCBI Taxonomy" id="1461694"/>
    <lineage>
        <taxon>Bacteria</taxon>
        <taxon>Pseudomonadati</taxon>
        <taxon>Pseudomonadota</taxon>
        <taxon>Alphaproteobacteria</taxon>
        <taxon>Rhodobacterales</taxon>
        <taxon>Paracoccaceae</taxon>
        <taxon>Pseudooceanicola</taxon>
    </lineage>
</organism>
<reference evidence="10 11" key="1">
    <citation type="journal article" date="2015" name="Antonie Van Leeuwenhoek">
        <title>Pseudooceanicola atlanticus gen. nov. sp. nov., isolated from surface seawater of the Atlantic Ocean and reclassification of Oceanicola batsensis, Oceanicola marinus, Oceanicola nitratireducens, Oceanicola nanhaiensis, Oceanicola antarcticus and Oceanicola flagellatus, as Pseudooceanicola batsensis comb. nov., Pseudooceanicola marinus comb. nov., Pseudooceanicola nitratireducens comb. nov., Pseudooceanicola nanhaiensis comb. nov., Pseudooceanicola antarcticus comb. nov., and Pseudooceanicola flagellatus comb. nov.</title>
        <authorList>
            <person name="Lai Q."/>
            <person name="Li G."/>
            <person name="Liu X."/>
            <person name="Du Y."/>
            <person name="Sun F."/>
            <person name="Shao Z."/>
        </authorList>
    </citation>
    <scope>NUCLEOTIDE SEQUENCE [LARGE SCALE GENOMIC DNA]</scope>
    <source>
        <strain evidence="10 11">22II-s11g</strain>
    </source>
</reference>
<dbReference type="eggNOG" id="COG2931">
    <property type="taxonomic scope" value="Bacteria"/>
</dbReference>
<evidence type="ECO:0000256" key="1">
    <source>
        <dbReference type="ARBA" id="ARBA00004370"/>
    </source>
</evidence>
<protein>
    <recommendedName>
        <fullName evidence="12">Haemolysin-type calcium binding-related domain-containing protein</fullName>
    </recommendedName>
</protein>
<sequence>MGTLDTVSGYLTVGSSIFQAASIANGLIQGFANGEIDSPEDFFNVLFGGGTDAANQEINQKLDQLLVAVDEISSQIDVLGAELKQMIEEQTDLLVGVEMAQLLSDVSRERERLASFDPYAEPGETGYVAPDQLDGYFQGYVDESSRLLGRISAIANEVLDIPGTEANEKLELNASMVLAINHALELRFQVAARFEQETLGSTQLTSVLQDAIAPLEKAVNNIRGIGPSVYDHEVYSESVNSEDLDGPVYMDMNGDNVADEVHFSYTYYGVRPDANSLSPIQFSTYRDPEIALAENLQIPIFAPPIHIDQNYTLVQDLGNGTYNAVIVDHIAKYESSIPGIDGIENPLEPGDPNLSLRWPDDIDDILNALQSIGYYETVNRLGVELWREPFEVQSAFGGILEVLRDMTGGIESDTPDDLGHIIGSQSRDYLRGDPDGNLISGLSDNDTVRGRDGDDTLFGGPGDDLVKGDSGNDEIYGGVGANYLLGGSGDDTIEAEEVSRMEGGFGNDILDAKGVGFSAFGHDLRGDEGNDTLRGSSKGDVLIGGADDDLLLGRDGDDLMSPGTGNDYVIGGVGFDTVVYDGPIADFVISDVQFGFDPDLTTPFTGFGAQVTGPMTSDLLHTDIEKLVFSDDEIVFGVRQLSGERAPTEGMDILFAPPSNDVIDMLGGNDAIHGWRGDDTIRGGTGNDTMIGGEGLDELFGQSGDDDLDGGEGADTMTGAEGSDTYHVDDIGDLVVEVEGHAGRDHVRSAVDFRIGSSHIEDVSLIGSARIAVGNALGNQLVGHYLDNILDGMGGDDTMMGGTGNDTYVRRDAGDRIIEYENQGHDLVRALMNTGLMDFVEDLELLGADDLNGTGNELNNVLTGNSGNNRLNGKAGNDTIYGGDGEDEMIGGAGIDVMNGGKGGDVYRIDHADDRIIESRSWTGTDTAISSVDFRTGNRHIENVELVGSAKVGAGNGLQNHIKGNAEDNILDGGKNNDTLEGGTGDDRYLVRAPGDTVIEAADEGIDTVLAFRSYAMEAHVEKLFMQTVYTKDGDPAIFNGIGNALDNTIVGTPFDNFVIGREGRDTLKGQGGADSFVFDRAIGASNVDRIIDFNTNSANEGDRLLMKSSEFGGMTTGSLGASAFVTGTVAADASDRFIFDQAAGQLWFDADGSGGAEKVLVATFEQNATVSASDIEIF</sequence>
<evidence type="ECO:0000313" key="10">
    <source>
        <dbReference type="EMBL" id="KGM50591.1"/>
    </source>
</evidence>
<dbReference type="EMBL" id="AQQX01000001">
    <property type="protein sequence ID" value="KGM50591.1"/>
    <property type="molecule type" value="Genomic_DNA"/>
</dbReference>
<gene>
    <name evidence="10" type="ORF">ATO9_03665</name>
</gene>
<dbReference type="Proteomes" id="UP000030004">
    <property type="component" value="Unassembled WGS sequence"/>
</dbReference>
<evidence type="ECO:0000256" key="6">
    <source>
        <dbReference type="ARBA" id="ARBA00023026"/>
    </source>
</evidence>
<dbReference type="SUPFAM" id="SSF51120">
    <property type="entry name" value="beta-Roll"/>
    <property type="match status" value="4"/>
</dbReference>
<evidence type="ECO:0000256" key="4">
    <source>
        <dbReference type="ARBA" id="ARBA00022656"/>
    </source>
</evidence>
<dbReference type="PROSITE" id="PS00330">
    <property type="entry name" value="HEMOLYSIN_CALCIUM"/>
    <property type="match status" value="1"/>
</dbReference>
<dbReference type="GO" id="GO:0016020">
    <property type="term" value="C:membrane"/>
    <property type="evidence" value="ECO:0007669"/>
    <property type="project" value="UniProtKB-SubCell"/>
</dbReference>
<dbReference type="InterPro" id="IPR001343">
    <property type="entry name" value="Hemolysn_Ca-bd"/>
</dbReference>
<comment type="subcellular location">
    <subcellularLocation>
        <location evidence="1">Membrane</location>
    </subcellularLocation>
    <subcellularLocation>
        <location evidence="2">Secreted</location>
    </subcellularLocation>
</comment>
<dbReference type="InterPro" id="IPR003995">
    <property type="entry name" value="RTX_toxin_determinant-A"/>
</dbReference>
<dbReference type="GO" id="GO:0005576">
    <property type="term" value="C:extracellular region"/>
    <property type="evidence" value="ECO:0007669"/>
    <property type="project" value="UniProtKB-SubCell"/>
</dbReference>
<dbReference type="Pfam" id="PF00353">
    <property type="entry name" value="HemolysinCabind"/>
    <property type="match status" value="10"/>
</dbReference>
<dbReference type="STRING" id="1461694.ATO9_03665"/>
<evidence type="ECO:0000256" key="8">
    <source>
        <dbReference type="SAM" id="Coils"/>
    </source>
</evidence>
<dbReference type="Gene3D" id="2.150.10.10">
    <property type="entry name" value="Serralysin-like metalloprotease, C-terminal"/>
    <property type="match status" value="5"/>
</dbReference>
<keyword evidence="4" id="KW-0800">Toxin</keyword>
<evidence type="ECO:0000256" key="7">
    <source>
        <dbReference type="ARBA" id="ARBA00023136"/>
    </source>
</evidence>
<dbReference type="OrthoDB" id="733404at2"/>
<feature type="region of interest" description="Disordered" evidence="9">
    <location>
        <begin position="440"/>
        <end position="462"/>
    </location>
</feature>